<dbReference type="Gene3D" id="2.30.40.10">
    <property type="entry name" value="Urease, subunit C, domain 1"/>
    <property type="match status" value="1"/>
</dbReference>
<dbReference type="OrthoDB" id="9797498at2"/>
<proteinExistence type="predicted"/>
<evidence type="ECO:0000313" key="4">
    <source>
        <dbReference type="Proteomes" id="UP000001635"/>
    </source>
</evidence>
<dbReference type="Proteomes" id="UP000001635">
    <property type="component" value="Chromosome"/>
</dbReference>
<evidence type="ECO:0000256" key="1">
    <source>
        <dbReference type="SAM" id="Phobius"/>
    </source>
</evidence>
<dbReference type="InterPro" id="IPR032466">
    <property type="entry name" value="Metal_Hydrolase"/>
</dbReference>
<accession>G0IV14</accession>
<dbReference type="InterPro" id="IPR051781">
    <property type="entry name" value="Metallo-dep_Hydrolase"/>
</dbReference>
<dbReference type="SUPFAM" id="SSF51556">
    <property type="entry name" value="Metallo-dependent hydrolases"/>
    <property type="match status" value="1"/>
</dbReference>
<feature type="domain" description="Amidohydrolase-related" evidence="2">
    <location>
        <begin position="98"/>
        <end position="442"/>
    </location>
</feature>
<dbReference type="Gene3D" id="3.30.110.90">
    <property type="entry name" value="Amidohydrolase"/>
    <property type="match status" value="1"/>
</dbReference>
<keyword evidence="1" id="KW-0472">Membrane</keyword>
<evidence type="ECO:0000259" key="2">
    <source>
        <dbReference type="Pfam" id="PF01979"/>
    </source>
</evidence>
<dbReference type="PANTHER" id="PTHR43135:SF3">
    <property type="entry name" value="ALPHA-D-RIBOSE 1-METHYLPHOSPHONATE 5-TRIPHOSPHATE DIPHOSPHATASE"/>
    <property type="match status" value="1"/>
</dbReference>
<sequence>MNFLKRFFQLIGVAVLLLLSILIFTFLRDRHNLMYLNIENNALFHQNTYLIKNVNVIPMSSDTLLRNQMILIKEGEISDISQNIPESDWKVIDGDGAYILPGLIDMHVHVWDEYELGVYLANGVTAVRNLWGQPMHLRMKQAINEEKIIGPLFFTSSPKLTGPVYIGDDNLQMNSPQEAIDKVKEYKLKGYDFIKTYNGLTRDIYDAVIKESRKQGLEIAAHPSSEVPYFYHIENEVVTIEHAEDIVQQPLHYRLDTNKLNEVVALFKSGPNVSFCPTLVVFHNIYRMLMDDSILNSKQLTFMNPLIRKVDSKAQFDRWSQTKSTDATIVNRIKAQHNFHLLAINKLHKAGVNIVAGTDAGIGITPAGFSIHEELNLYKQAGMSNFEVLKTATVNASQTHDFLNNVGTLEVGKIANLIMVENNPLINLEELSKPKSVIIKGRYLSNEVLNSFKNKAMKRENLLMTGLKYLEYLIFE</sequence>
<dbReference type="eggNOG" id="COG1228">
    <property type="taxonomic scope" value="Bacteria"/>
</dbReference>
<dbReference type="InterPro" id="IPR011059">
    <property type="entry name" value="Metal-dep_hydrolase_composite"/>
</dbReference>
<reference evidence="4" key="1">
    <citation type="submission" date="2011-07" db="EMBL/GenBank/DDBJ databases">
        <title>The complete genome of Cyclobacterium marinum DSM 745.</title>
        <authorList>
            <person name="Lucas S."/>
            <person name="Han J."/>
            <person name="Lapidus A."/>
            <person name="Bruce D."/>
            <person name="Goodwin L."/>
            <person name="Pitluck S."/>
            <person name="Peters L."/>
            <person name="Kyrpides N."/>
            <person name="Mavromatis K."/>
            <person name="Ivanova N."/>
            <person name="Ovchinnikova G."/>
            <person name="Chertkov O."/>
            <person name="Detter J.C."/>
            <person name="Tapia R."/>
            <person name="Han C."/>
            <person name="Land M."/>
            <person name="Hauser L."/>
            <person name="Markowitz V."/>
            <person name="Cheng J.-F."/>
            <person name="Hugenholtz P."/>
            <person name="Woyke T."/>
            <person name="Wu D."/>
            <person name="Tindall B."/>
            <person name="Schuetze A."/>
            <person name="Brambilla E."/>
            <person name="Klenk H.-P."/>
            <person name="Eisen J.A."/>
        </authorList>
    </citation>
    <scope>NUCLEOTIDE SEQUENCE [LARGE SCALE GENOMIC DNA]</scope>
    <source>
        <strain evidence="4">ATCC 25205 / DSM 745 / LMG 13164 / NCIMB 1802</strain>
    </source>
</reference>
<dbReference type="AlphaFoldDB" id="G0IV14"/>
<dbReference type="Gene3D" id="1.20.58.520">
    <property type="entry name" value="Amidohydrolase"/>
    <property type="match status" value="1"/>
</dbReference>
<dbReference type="Gene3D" id="3.40.50.10910">
    <property type="entry name" value="Amidohydrolase"/>
    <property type="match status" value="1"/>
</dbReference>
<dbReference type="InterPro" id="IPR006680">
    <property type="entry name" value="Amidohydro-rel"/>
</dbReference>
<dbReference type="EMBL" id="CP002955">
    <property type="protein sequence ID" value="AEL26238.1"/>
    <property type="molecule type" value="Genomic_DNA"/>
</dbReference>
<dbReference type="SUPFAM" id="SSF51338">
    <property type="entry name" value="Composite domain of metallo-dependent hydrolases"/>
    <property type="match status" value="1"/>
</dbReference>
<name>G0IV14_CYCMS</name>
<dbReference type="STRING" id="880070.Cycma_2498"/>
<keyword evidence="1" id="KW-1133">Transmembrane helix</keyword>
<dbReference type="KEGG" id="cmr:Cycma_2498"/>
<gene>
    <name evidence="3" type="ordered locus">Cycma_2498</name>
</gene>
<feature type="transmembrane region" description="Helical" evidence="1">
    <location>
        <begin position="7"/>
        <end position="27"/>
    </location>
</feature>
<dbReference type="RefSeq" id="WP_014020531.1">
    <property type="nucleotide sequence ID" value="NC_015914.1"/>
</dbReference>
<keyword evidence="1" id="KW-0812">Transmembrane</keyword>
<dbReference type="Pfam" id="PF01979">
    <property type="entry name" value="Amidohydro_1"/>
    <property type="match status" value="1"/>
</dbReference>
<dbReference type="GO" id="GO:0016810">
    <property type="term" value="F:hydrolase activity, acting on carbon-nitrogen (but not peptide) bonds"/>
    <property type="evidence" value="ECO:0007669"/>
    <property type="project" value="InterPro"/>
</dbReference>
<protein>
    <submittedName>
        <fullName evidence="3">Amidohydrolase</fullName>
    </submittedName>
</protein>
<keyword evidence="3" id="KW-0378">Hydrolase</keyword>
<dbReference type="PANTHER" id="PTHR43135">
    <property type="entry name" value="ALPHA-D-RIBOSE 1-METHYLPHOSPHONATE 5-TRIPHOSPHATE DIPHOSPHATASE"/>
    <property type="match status" value="1"/>
</dbReference>
<dbReference type="HOGENOM" id="CLU_023620_4_1_10"/>
<keyword evidence="4" id="KW-1185">Reference proteome</keyword>
<organism evidence="3 4">
    <name type="scientific">Cyclobacterium marinum (strain ATCC 25205 / DSM 745 / LMG 13164 / NCIMB 1802)</name>
    <name type="common">Flectobacillus marinus</name>
    <dbReference type="NCBI Taxonomy" id="880070"/>
    <lineage>
        <taxon>Bacteria</taxon>
        <taxon>Pseudomonadati</taxon>
        <taxon>Bacteroidota</taxon>
        <taxon>Cytophagia</taxon>
        <taxon>Cytophagales</taxon>
        <taxon>Cyclobacteriaceae</taxon>
        <taxon>Cyclobacterium</taxon>
    </lineage>
</organism>
<evidence type="ECO:0000313" key="3">
    <source>
        <dbReference type="EMBL" id="AEL26238.1"/>
    </source>
</evidence>